<accession>A0A0F7L6V2</accession>
<name>A0A0F7L6V2_9VIRU</name>
<protein>
    <submittedName>
        <fullName evidence="1">Uncharacterized protein</fullName>
    </submittedName>
</protein>
<dbReference type="EMBL" id="KR029596">
    <property type="protein sequence ID" value="AKH47640.1"/>
    <property type="molecule type" value="Genomic_DNA"/>
</dbReference>
<proteinExistence type="predicted"/>
<sequence length="53" mass="6218">MVWWTFWIRTHLSLISLVCGSRMSSWLAGRSCWIGSWLGSGRTITYCRTTYRS</sequence>
<reference evidence="1" key="2">
    <citation type="submission" date="2015-03" db="EMBL/GenBank/DDBJ databases">
        <authorList>
            <person name="Chow C.-E.T."/>
            <person name="Winget D.M."/>
            <person name="White R.A.III."/>
            <person name="Hallam S.J."/>
            <person name="Suttle C.A."/>
        </authorList>
    </citation>
    <scope>NUCLEOTIDE SEQUENCE</scope>
    <source>
        <strain evidence="1">Oxic1_1</strain>
    </source>
</reference>
<organism evidence="1">
    <name type="scientific">uncultured marine virus</name>
    <dbReference type="NCBI Taxonomy" id="186617"/>
    <lineage>
        <taxon>Viruses</taxon>
        <taxon>environmental samples</taxon>
    </lineage>
</organism>
<evidence type="ECO:0000313" key="1">
    <source>
        <dbReference type="EMBL" id="AKH47640.1"/>
    </source>
</evidence>
<reference evidence="1" key="1">
    <citation type="journal article" date="2015" name="Front. Microbiol.">
        <title>Combining genomic sequencing methods to explore viral diversity and reveal potential virus-host interactions.</title>
        <authorList>
            <person name="Chow C.E."/>
            <person name="Winget D.M."/>
            <person name="White R.A.III."/>
            <person name="Hallam S.J."/>
            <person name="Suttle C.A."/>
        </authorList>
    </citation>
    <scope>NUCLEOTIDE SEQUENCE</scope>
    <source>
        <strain evidence="1">Oxic1_1</strain>
    </source>
</reference>